<dbReference type="EMBL" id="CAJVQA010005575">
    <property type="protein sequence ID" value="CAG8623652.1"/>
    <property type="molecule type" value="Genomic_DNA"/>
</dbReference>
<protein>
    <submittedName>
        <fullName evidence="3">14700_t:CDS:1</fullName>
    </submittedName>
</protein>
<proteinExistence type="predicted"/>
<keyword evidence="4" id="KW-1185">Reference proteome</keyword>
<evidence type="ECO:0000313" key="4">
    <source>
        <dbReference type="Proteomes" id="UP000789759"/>
    </source>
</evidence>
<dbReference type="Gene3D" id="1.10.3290.10">
    <property type="entry name" value="Fido-like domain"/>
    <property type="match status" value="1"/>
</dbReference>
<dbReference type="PANTHER" id="PTHR13504:SF38">
    <property type="entry name" value="FIDO DOMAIN-CONTAINING PROTEIN"/>
    <property type="match status" value="1"/>
</dbReference>
<dbReference type="Pfam" id="PF02661">
    <property type="entry name" value="Fic"/>
    <property type="match status" value="1"/>
</dbReference>
<feature type="domain" description="Fido" evidence="2">
    <location>
        <begin position="125"/>
        <end position="271"/>
    </location>
</feature>
<evidence type="ECO:0000313" key="3">
    <source>
        <dbReference type="EMBL" id="CAG8623652.1"/>
    </source>
</evidence>
<gene>
    <name evidence="3" type="ORF">CPELLU_LOCUS8051</name>
</gene>
<comment type="caution">
    <text evidence="3">The sequence shown here is derived from an EMBL/GenBank/DDBJ whole genome shotgun (WGS) entry which is preliminary data.</text>
</comment>
<feature type="active site" evidence="1">
    <location>
        <position position="208"/>
    </location>
</feature>
<organism evidence="3 4">
    <name type="scientific">Cetraspora pellucida</name>
    <dbReference type="NCBI Taxonomy" id="1433469"/>
    <lineage>
        <taxon>Eukaryota</taxon>
        <taxon>Fungi</taxon>
        <taxon>Fungi incertae sedis</taxon>
        <taxon>Mucoromycota</taxon>
        <taxon>Glomeromycotina</taxon>
        <taxon>Glomeromycetes</taxon>
        <taxon>Diversisporales</taxon>
        <taxon>Gigasporaceae</taxon>
        <taxon>Cetraspora</taxon>
    </lineage>
</organism>
<dbReference type="AlphaFoldDB" id="A0A9N9D3A8"/>
<evidence type="ECO:0000256" key="1">
    <source>
        <dbReference type="PIRSR" id="PIRSR640198-1"/>
    </source>
</evidence>
<name>A0A9N9D3A8_9GLOM</name>
<dbReference type="InterPro" id="IPR036597">
    <property type="entry name" value="Fido-like_dom_sf"/>
</dbReference>
<dbReference type="InterPro" id="IPR003812">
    <property type="entry name" value="Fido"/>
</dbReference>
<dbReference type="Proteomes" id="UP000789759">
    <property type="component" value="Unassembled WGS sequence"/>
</dbReference>
<dbReference type="SUPFAM" id="SSF140931">
    <property type="entry name" value="Fic-like"/>
    <property type="match status" value="1"/>
</dbReference>
<dbReference type="PROSITE" id="PS51459">
    <property type="entry name" value="FIDO"/>
    <property type="match status" value="1"/>
</dbReference>
<dbReference type="InterPro" id="IPR040198">
    <property type="entry name" value="Fido_containing"/>
</dbReference>
<accession>A0A9N9D3A8</accession>
<dbReference type="PANTHER" id="PTHR13504">
    <property type="entry name" value="FIDO DOMAIN-CONTAINING PROTEIN DDB_G0283145"/>
    <property type="match status" value="1"/>
</dbReference>
<evidence type="ECO:0000259" key="2">
    <source>
        <dbReference type="PROSITE" id="PS51459"/>
    </source>
</evidence>
<dbReference type="OrthoDB" id="439046at2759"/>
<reference evidence="3" key="1">
    <citation type="submission" date="2021-06" db="EMBL/GenBank/DDBJ databases">
        <authorList>
            <person name="Kallberg Y."/>
            <person name="Tangrot J."/>
            <person name="Rosling A."/>
        </authorList>
    </citation>
    <scope>NUCLEOTIDE SEQUENCE</scope>
    <source>
        <strain evidence="3">FL966</strain>
    </source>
</reference>
<sequence length="290" mass="34639">MIYSNFDILDKPWWKLPFDERNNEFLIKQSLYFKQLIKDSINQNDKILWDGYVILHREKYLLECVSTENNIDYKKLEIILVKSWFFDIFIQEKDRRVARKIRNLHSVIKKIFPSIFFPELSINEFTPKLAINIHKEIGKGIIENVGEYRKKLTMAAEDNFIYMSPGLIEESMNKLFKSTREKFEKEELELEEVVKYGACFFSKFLLIHPFMNGNGRVARILLSYILSKYTIVPLSLYSGMKTRDIYLQCLREAQWYKKSNEPSALARYILECIYKTLYNICVVMDIDIKY</sequence>